<dbReference type="Proteomes" id="UP000287798">
    <property type="component" value="Unassembled WGS sequence"/>
</dbReference>
<dbReference type="PANTHER" id="PTHR30511">
    <property type="entry name" value="ALANINE RACEMASE"/>
    <property type="match status" value="1"/>
</dbReference>
<dbReference type="InterPro" id="IPR001608">
    <property type="entry name" value="Ala_racemase_N"/>
</dbReference>
<organism evidence="11 12">
    <name type="scientific">Thiohalobacter thiocyanaticus</name>
    <dbReference type="NCBI Taxonomy" id="585455"/>
    <lineage>
        <taxon>Bacteria</taxon>
        <taxon>Pseudomonadati</taxon>
        <taxon>Pseudomonadota</taxon>
        <taxon>Gammaproteobacteria</taxon>
        <taxon>Thiohalobacterales</taxon>
        <taxon>Thiohalobacteraceae</taxon>
        <taxon>Thiohalobacter</taxon>
    </lineage>
</organism>
<dbReference type="SUPFAM" id="SSF51419">
    <property type="entry name" value="PLP-binding barrel"/>
    <property type="match status" value="1"/>
</dbReference>
<evidence type="ECO:0000256" key="9">
    <source>
        <dbReference type="PIRSR" id="PIRSR600821-52"/>
    </source>
</evidence>
<dbReference type="HAMAP" id="MF_01201">
    <property type="entry name" value="Ala_racemase"/>
    <property type="match status" value="1"/>
</dbReference>
<dbReference type="Pfam" id="PF01168">
    <property type="entry name" value="Ala_racemase_N"/>
    <property type="match status" value="1"/>
</dbReference>
<dbReference type="Pfam" id="PF00842">
    <property type="entry name" value="Ala_racemase_C"/>
    <property type="match status" value="1"/>
</dbReference>
<comment type="catalytic activity">
    <reaction evidence="1 7">
        <text>L-alanine = D-alanine</text>
        <dbReference type="Rhea" id="RHEA:20249"/>
        <dbReference type="ChEBI" id="CHEBI:57416"/>
        <dbReference type="ChEBI" id="CHEBI:57972"/>
        <dbReference type="EC" id="5.1.1.1"/>
    </reaction>
</comment>
<dbReference type="UniPathway" id="UPA00042">
    <property type="reaction ID" value="UER00497"/>
</dbReference>
<evidence type="ECO:0000256" key="8">
    <source>
        <dbReference type="PIRSR" id="PIRSR600821-50"/>
    </source>
</evidence>
<dbReference type="GO" id="GO:0005829">
    <property type="term" value="C:cytosol"/>
    <property type="evidence" value="ECO:0007669"/>
    <property type="project" value="TreeGrafter"/>
</dbReference>
<dbReference type="InterPro" id="IPR011079">
    <property type="entry name" value="Ala_racemase_C"/>
</dbReference>
<evidence type="ECO:0000256" key="5">
    <source>
        <dbReference type="ARBA" id="ARBA00022898"/>
    </source>
</evidence>
<evidence type="ECO:0000256" key="6">
    <source>
        <dbReference type="ARBA" id="ARBA00023235"/>
    </source>
</evidence>
<feature type="binding site" evidence="7 9">
    <location>
        <position position="302"/>
    </location>
    <ligand>
        <name>substrate</name>
    </ligand>
</feature>
<dbReference type="InterPro" id="IPR009006">
    <property type="entry name" value="Ala_racemase/Decarboxylase_C"/>
</dbReference>
<dbReference type="FunFam" id="2.40.37.10:FF:000002">
    <property type="entry name" value="Alanine racemase"/>
    <property type="match status" value="1"/>
</dbReference>
<dbReference type="NCBIfam" id="TIGR00492">
    <property type="entry name" value="alr"/>
    <property type="match status" value="1"/>
</dbReference>
<dbReference type="GO" id="GO:0030632">
    <property type="term" value="P:D-alanine biosynthetic process"/>
    <property type="evidence" value="ECO:0007669"/>
    <property type="project" value="UniProtKB-UniRule"/>
</dbReference>
<reference evidence="11 12" key="1">
    <citation type="journal article" date="2010" name="Int. J. Syst. Evol. Microbiol.">
        <title>Thiohalobacter thiocyanaticus gen. nov., sp. nov., a moderately halophilic, sulfur-oxidizing gammaproteobacterium from hypersaline lakes, that utilizes thiocyanate.</title>
        <authorList>
            <person name="Sorokin D.Y."/>
            <person name="Kovaleva O.L."/>
            <person name="Tourova T.P."/>
            <person name="Muyzer G."/>
        </authorList>
    </citation>
    <scope>NUCLEOTIDE SEQUENCE [LARGE SCALE GENOMIC DNA]</scope>
    <source>
        <strain evidence="11 12">Hrh1</strain>
    </source>
</reference>
<feature type="modified residue" description="N6-(pyridoxal phosphate)lysine" evidence="7 8">
    <location>
        <position position="35"/>
    </location>
</feature>
<feature type="binding site" evidence="7 9">
    <location>
        <position position="130"/>
    </location>
    <ligand>
        <name>substrate</name>
    </ligand>
</feature>
<dbReference type="PANTHER" id="PTHR30511:SF0">
    <property type="entry name" value="ALANINE RACEMASE, CATABOLIC-RELATED"/>
    <property type="match status" value="1"/>
</dbReference>
<evidence type="ECO:0000313" key="12">
    <source>
        <dbReference type="Proteomes" id="UP000287798"/>
    </source>
</evidence>
<comment type="cofactor">
    <cofactor evidence="2 7 8">
        <name>pyridoxal 5'-phosphate</name>
        <dbReference type="ChEBI" id="CHEBI:597326"/>
    </cofactor>
</comment>
<gene>
    <name evidence="11" type="primary">alr</name>
    <name evidence="11" type="ORF">D6C00_12540</name>
</gene>
<sequence>MTRPVRARVDVDALRSNLQLARRTAPHSRILAVVKANAYGHGLVPVARALEAADAFGVAGVEEALLLRQAGIQKPIVLLEGFFHAAELDEVIRHGLNLVVHATHQVEALATAALAGPVRVWIKLDTGMHRLGFAPAELAAVQARLQSITGVELAGLMTHFACADDRTDPATQRQLDAFAALGPGAVGEHSLANSAALLGWPEAHADWVRPGLMLYGISPFVDSLAADHGLTPAMTLETELIAIRDCAAGDAVGYGGVWVCPESMPIGVAAIGYGDGYPRHAPAGTPVLVDGRPAQLIGRVSMDMLILDLRGLPEARVGSRVTLWGEGLPVERIARQAGTIPYELVCAVTARVPLLYESRG</sequence>
<keyword evidence="5 7" id="KW-0663">Pyridoxal phosphate</keyword>
<dbReference type="EMBL" id="QZMU01000001">
    <property type="protein sequence ID" value="RRQ22673.1"/>
    <property type="molecule type" value="Genomic_DNA"/>
</dbReference>
<evidence type="ECO:0000256" key="2">
    <source>
        <dbReference type="ARBA" id="ARBA00001933"/>
    </source>
</evidence>
<comment type="pathway">
    <text evidence="7">Amino-acid biosynthesis; D-alanine biosynthesis; D-alanine from L-alanine: step 1/1.</text>
</comment>
<dbReference type="SMART" id="SM01005">
    <property type="entry name" value="Ala_racemase_C"/>
    <property type="match status" value="1"/>
</dbReference>
<dbReference type="InterPro" id="IPR000821">
    <property type="entry name" value="Ala_racemase"/>
</dbReference>
<dbReference type="PRINTS" id="PR00992">
    <property type="entry name" value="ALARACEMASE"/>
</dbReference>
<dbReference type="AlphaFoldDB" id="A0A426QLM3"/>
<proteinExistence type="inferred from homology"/>
<dbReference type="GO" id="GO:0030170">
    <property type="term" value="F:pyridoxal phosphate binding"/>
    <property type="evidence" value="ECO:0007669"/>
    <property type="project" value="UniProtKB-UniRule"/>
</dbReference>
<dbReference type="SUPFAM" id="SSF50621">
    <property type="entry name" value="Alanine racemase C-terminal domain-like"/>
    <property type="match status" value="1"/>
</dbReference>
<evidence type="ECO:0000256" key="3">
    <source>
        <dbReference type="ARBA" id="ARBA00007880"/>
    </source>
</evidence>
<dbReference type="FunFam" id="3.20.20.10:FF:000002">
    <property type="entry name" value="Alanine racemase"/>
    <property type="match status" value="1"/>
</dbReference>
<dbReference type="InterPro" id="IPR029066">
    <property type="entry name" value="PLP-binding_barrel"/>
</dbReference>
<dbReference type="RefSeq" id="WP_125182014.1">
    <property type="nucleotide sequence ID" value="NZ_QZMU01000001.1"/>
</dbReference>
<comment type="function">
    <text evidence="7">Catalyzes the interconversion of L-alanine and D-alanine. May also act on other amino acids.</text>
</comment>
<accession>A0A426QLM3</accession>
<dbReference type="Gene3D" id="2.40.37.10">
    <property type="entry name" value="Lyase, Ornithine Decarboxylase, Chain A, domain 1"/>
    <property type="match status" value="1"/>
</dbReference>
<feature type="active site" description="Proton acceptor; specific for L-alanine" evidence="7">
    <location>
        <position position="254"/>
    </location>
</feature>
<dbReference type="InterPro" id="IPR020622">
    <property type="entry name" value="Ala_racemase_pyridoxalP-BS"/>
</dbReference>
<evidence type="ECO:0000259" key="10">
    <source>
        <dbReference type="SMART" id="SM01005"/>
    </source>
</evidence>
<comment type="similarity">
    <text evidence="3 7">Belongs to the alanine racemase family.</text>
</comment>
<dbReference type="CDD" id="cd06827">
    <property type="entry name" value="PLPDE_III_AR_proteobact"/>
    <property type="match status" value="1"/>
</dbReference>
<name>A0A426QLM3_9GAMM</name>
<evidence type="ECO:0000313" key="11">
    <source>
        <dbReference type="EMBL" id="RRQ22673.1"/>
    </source>
</evidence>
<dbReference type="OrthoDB" id="9813814at2"/>
<feature type="active site" description="Proton acceptor; specific for D-alanine" evidence="7">
    <location>
        <position position="35"/>
    </location>
</feature>
<dbReference type="GO" id="GO:0008784">
    <property type="term" value="F:alanine racemase activity"/>
    <property type="evidence" value="ECO:0007669"/>
    <property type="project" value="UniProtKB-UniRule"/>
</dbReference>
<evidence type="ECO:0000256" key="1">
    <source>
        <dbReference type="ARBA" id="ARBA00000316"/>
    </source>
</evidence>
<dbReference type="EC" id="5.1.1.1" evidence="4 7"/>
<comment type="caution">
    <text evidence="11">The sequence shown here is derived from an EMBL/GenBank/DDBJ whole genome shotgun (WGS) entry which is preliminary data.</text>
</comment>
<feature type="domain" description="Alanine racemase C-terminal" evidence="10">
    <location>
        <begin position="233"/>
        <end position="357"/>
    </location>
</feature>
<protein>
    <recommendedName>
        <fullName evidence="4 7">Alanine racemase</fullName>
        <ecNumber evidence="4 7">5.1.1.1</ecNumber>
    </recommendedName>
</protein>
<dbReference type="Gene3D" id="3.20.20.10">
    <property type="entry name" value="Alanine racemase"/>
    <property type="match status" value="1"/>
</dbReference>
<keyword evidence="12" id="KW-1185">Reference proteome</keyword>
<dbReference type="PROSITE" id="PS00395">
    <property type="entry name" value="ALANINE_RACEMASE"/>
    <property type="match status" value="1"/>
</dbReference>
<evidence type="ECO:0000256" key="4">
    <source>
        <dbReference type="ARBA" id="ARBA00013089"/>
    </source>
</evidence>
<keyword evidence="6 7" id="KW-0413">Isomerase</keyword>
<evidence type="ECO:0000256" key="7">
    <source>
        <dbReference type="HAMAP-Rule" id="MF_01201"/>
    </source>
</evidence>